<evidence type="ECO:0000256" key="1">
    <source>
        <dbReference type="ARBA" id="ARBA00004141"/>
    </source>
</evidence>
<dbReference type="STRING" id="642227.HA49_00730"/>
<feature type="transmembrane region" description="Helical" evidence="6">
    <location>
        <begin position="432"/>
        <end position="451"/>
    </location>
</feature>
<evidence type="ECO:0000256" key="2">
    <source>
        <dbReference type="ARBA" id="ARBA00022448"/>
    </source>
</evidence>
<feature type="transmembrane region" description="Helical" evidence="6">
    <location>
        <begin position="331"/>
        <end position="350"/>
    </location>
</feature>
<dbReference type="AlphaFoldDB" id="A0A095TUJ0"/>
<dbReference type="PANTHER" id="PTHR42718:SF9">
    <property type="entry name" value="MAJOR FACILITATOR SUPERFAMILY MULTIDRUG TRANSPORTER MFSC"/>
    <property type="match status" value="1"/>
</dbReference>
<accession>A0A095TUJ0</accession>
<feature type="transmembrane region" description="Helical" evidence="6">
    <location>
        <begin position="203"/>
        <end position="223"/>
    </location>
</feature>
<dbReference type="Proteomes" id="UP000029577">
    <property type="component" value="Unassembled WGS sequence"/>
</dbReference>
<feature type="transmembrane region" description="Helical" evidence="6">
    <location>
        <begin position="298"/>
        <end position="319"/>
    </location>
</feature>
<dbReference type="Gene3D" id="1.20.1250.20">
    <property type="entry name" value="MFS general substrate transporter like domains"/>
    <property type="match status" value="1"/>
</dbReference>
<dbReference type="CDD" id="cd17321">
    <property type="entry name" value="MFS_MMR_MDR_like"/>
    <property type="match status" value="1"/>
</dbReference>
<feature type="transmembrane region" description="Helical" evidence="6">
    <location>
        <begin position="362"/>
        <end position="386"/>
    </location>
</feature>
<dbReference type="InterPro" id="IPR020846">
    <property type="entry name" value="MFS_dom"/>
</dbReference>
<evidence type="ECO:0000313" key="8">
    <source>
        <dbReference type="EMBL" id="KGD80229.1"/>
    </source>
</evidence>
<keyword evidence="9" id="KW-1185">Reference proteome</keyword>
<dbReference type="GO" id="GO:0022857">
    <property type="term" value="F:transmembrane transporter activity"/>
    <property type="evidence" value="ECO:0007669"/>
    <property type="project" value="InterPro"/>
</dbReference>
<dbReference type="PROSITE" id="PS50850">
    <property type="entry name" value="MFS"/>
    <property type="match status" value="1"/>
</dbReference>
<evidence type="ECO:0000313" key="9">
    <source>
        <dbReference type="Proteomes" id="UP000029577"/>
    </source>
</evidence>
<keyword evidence="4 6" id="KW-1133">Transmembrane helix</keyword>
<comment type="subcellular location">
    <subcellularLocation>
        <location evidence="1">Membrane</location>
        <topology evidence="1">Multi-pass membrane protein</topology>
    </subcellularLocation>
</comment>
<gene>
    <name evidence="8" type="ORF">HA49_00730</name>
</gene>
<evidence type="ECO:0000256" key="6">
    <source>
        <dbReference type="SAM" id="Phobius"/>
    </source>
</evidence>
<evidence type="ECO:0000259" key="7">
    <source>
        <dbReference type="PROSITE" id="PS50850"/>
    </source>
</evidence>
<keyword evidence="3 6" id="KW-0812">Transmembrane</keyword>
<evidence type="ECO:0000256" key="5">
    <source>
        <dbReference type="ARBA" id="ARBA00023136"/>
    </source>
</evidence>
<proteinExistence type="predicted"/>
<dbReference type="SUPFAM" id="SSF103473">
    <property type="entry name" value="MFS general substrate transporter"/>
    <property type="match status" value="1"/>
</dbReference>
<dbReference type="InterPro" id="IPR011701">
    <property type="entry name" value="MFS"/>
</dbReference>
<dbReference type="PANTHER" id="PTHR42718">
    <property type="entry name" value="MAJOR FACILITATOR SUPERFAMILY MULTIDRUG TRANSPORTER MFSC"/>
    <property type="match status" value="1"/>
</dbReference>
<keyword evidence="2" id="KW-0813">Transport</keyword>
<protein>
    <recommendedName>
        <fullName evidence="7">Major facilitator superfamily (MFS) profile domain-containing protein</fullName>
    </recommendedName>
</protein>
<reference evidence="8" key="1">
    <citation type="submission" date="2014-12" db="EMBL/GenBank/DDBJ databases">
        <title>The draft genome of the Tatumella morbirosei type strain, LMG23360T isolated from pineapple rot.</title>
        <authorList>
            <person name="Smits T.H."/>
            <person name="Palmer M."/>
            <person name="Venter S.N."/>
            <person name="Duffy B."/>
            <person name="Steenkamp E.T."/>
            <person name="Chan W.Y."/>
            <person name="Coutinho T.A."/>
            <person name="Coetzee M.P."/>
            <person name="De Maayer P."/>
        </authorList>
    </citation>
    <scope>NUCLEOTIDE SEQUENCE [LARGE SCALE GENOMIC DNA]</scope>
    <source>
        <strain evidence="8">LMG 23360</strain>
    </source>
</reference>
<feature type="transmembrane region" description="Helical" evidence="6">
    <location>
        <begin position="398"/>
        <end position="420"/>
    </location>
</feature>
<dbReference type="InterPro" id="IPR036259">
    <property type="entry name" value="MFS_trans_sf"/>
</dbReference>
<dbReference type="OrthoDB" id="7375466at2"/>
<feature type="transmembrane region" description="Helical" evidence="6">
    <location>
        <begin position="58"/>
        <end position="79"/>
    </location>
</feature>
<evidence type="ECO:0000256" key="3">
    <source>
        <dbReference type="ARBA" id="ARBA00022692"/>
    </source>
</evidence>
<feature type="transmembrane region" description="Helical" evidence="6">
    <location>
        <begin position="170"/>
        <end position="191"/>
    </location>
</feature>
<name>A0A095TUJ0_9GAMM</name>
<dbReference type="EMBL" id="JPKR02000005">
    <property type="protein sequence ID" value="KGD80229.1"/>
    <property type="molecule type" value="Genomic_DNA"/>
</dbReference>
<comment type="caution">
    <text evidence="8">The sequence shown here is derived from an EMBL/GenBank/DDBJ whole genome shotgun (WGS) entry which is preliminary data.</text>
</comment>
<feature type="transmembrane region" description="Helical" evidence="6">
    <location>
        <begin position="86"/>
        <end position="106"/>
    </location>
</feature>
<dbReference type="GO" id="GO:0016020">
    <property type="term" value="C:membrane"/>
    <property type="evidence" value="ECO:0007669"/>
    <property type="project" value="UniProtKB-SubCell"/>
</dbReference>
<keyword evidence="5 6" id="KW-0472">Membrane</keyword>
<organism evidence="8 9">
    <name type="scientific">Tatumella morbirosei</name>
    <dbReference type="NCBI Taxonomy" id="642227"/>
    <lineage>
        <taxon>Bacteria</taxon>
        <taxon>Pseudomonadati</taxon>
        <taxon>Pseudomonadota</taxon>
        <taxon>Gammaproteobacteria</taxon>
        <taxon>Enterobacterales</taxon>
        <taxon>Erwiniaceae</taxon>
        <taxon>Tatumella</taxon>
    </lineage>
</organism>
<dbReference type="Gene3D" id="1.20.1720.10">
    <property type="entry name" value="Multidrug resistance protein D"/>
    <property type="match status" value="1"/>
</dbReference>
<dbReference type="Pfam" id="PF07690">
    <property type="entry name" value="MFS_1"/>
    <property type="match status" value="1"/>
</dbReference>
<feature type="transmembrane region" description="Helical" evidence="6">
    <location>
        <begin position="20"/>
        <end position="46"/>
    </location>
</feature>
<sequence>MTEREMHPGISPWSGRPSTFARVVPGLAQAMIALDYAVMFVALPVITRQLQLSSAEATGIMAVYGLCFAAFLLAGGAVCDRAGARLTFSMAMGLFMLASVAGALAYRPEWLLVARALQGVAAAFMQPSILALMAGRFAGKAYRQALTVWSATGALGLVAGVILGGIFSQLYWPLIFLMNIPAGTLILWLVWRHFPVLPRPETRVLFTPGALVGSAAAGCLVLALLRLSQDGGPDYLLNRLAAVLTGGFFLHEKWSSRPLISPALRRQASFQASWLASACYMASAGSQFYLLTLLWQQYYHFSALQTGMLFVPLAVLIIAGNRVYRGLSGRYRAPQLLCMGFLICAAGFYLQGSEALSQQSLWFVVGVILSGLGHGMVYPAIFSLGLSGVATDSQGRASAVIVTSQYLSGAITLAVLGVFPGKGQNASEWQQAFQWLTWAAMAGMVVAMNVGKTEQTDEYSQVR</sequence>
<feature type="domain" description="Major facilitator superfamily (MFS) profile" evidence="7">
    <location>
        <begin position="21"/>
        <end position="455"/>
    </location>
</feature>
<dbReference type="eggNOG" id="COG0477">
    <property type="taxonomic scope" value="Bacteria"/>
</dbReference>
<feature type="transmembrane region" description="Helical" evidence="6">
    <location>
        <begin position="146"/>
        <end position="164"/>
    </location>
</feature>
<evidence type="ECO:0000256" key="4">
    <source>
        <dbReference type="ARBA" id="ARBA00022989"/>
    </source>
</evidence>
<feature type="transmembrane region" description="Helical" evidence="6">
    <location>
        <begin position="112"/>
        <end position="134"/>
    </location>
</feature>